<reference evidence="2" key="4">
    <citation type="submission" date="2019-03" db="UniProtKB">
        <authorList>
            <consortium name="EnsemblPlants"/>
        </authorList>
    </citation>
    <scope>IDENTIFICATION</scope>
</reference>
<name>A0A452XHR5_AEGTS</name>
<organism evidence="2 3">
    <name type="scientific">Aegilops tauschii subsp. strangulata</name>
    <name type="common">Goatgrass</name>
    <dbReference type="NCBI Taxonomy" id="200361"/>
    <lineage>
        <taxon>Eukaryota</taxon>
        <taxon>Viridiplantae</taxon>
        <taxon>Streptophyta</taxon>
        <taxon>Embryophyta</taxon>
        <taxon>Tracheophyta</taxon>
        <taxon>Spermatophyta</taxon>
        <taxon>Magnoliopsida</taxon>
        <taxon>Liliopsida</taxon>
        <taxon>Poales</taxon>
        <taxon>Poaceae</taxon>
        <taxon>BOP clade</taxon>
        <taxon>Pooideae</taxon>
        <taxon>Triticodae</taxon>
        <taxon>Triticeae</taxon>
        <taxon>Triticinae</taxon>
        <taxon>Aegilops</taxon>
    </lineage>
</organism>
<reference evidence="2" key="3">
    <citation type="journal article" date="2017" name="Nature">
        <title>Genome sequence of the progenitor of the wheat D genome Aegilops tauschii.</title>
        <authorList>
            <person name="Luo M.C."/>
            <person name="Gu Y.Q."/>
            <person name="Puiu D."/>
            <person name="Wang H."/>
            <person name="Twardziok S.O."/>
            <person name="Deal K.R."/>
            <person name="Huo N."/>
            <person name="Zhu T."/>
            <person name="Wang L."/>
            <person name="Wang Y."/>
            <person name="McGuire P.E."/>
            <person name="Liu S."/>
            <person name="Long H."/>
            <person name="Ramasamy R.K."/>
            <person name="Rodriguez J.C."/>
            <person name="Van S.L."/>
            <person name="Yuan L."/>
            <person name="Wang Z."/>
            <person name="Xia Z."/>
            <person name="Xiao L."/>
            <person name="Anderson O.D."/>
            <person name="Ouyang S."/>
            <person name="Liang Y."/>
            <person name="Zimin A.V."/>
            <person name="Pertea G."/>
            <person name="Qi P."/>
            <person name="Bennetzen J.L."/>
            <person name="Dai X."/>
            <person name="Dawson M.W."/>
            <person name="Muller H.G."/>
            <person name="Kugler K."/>
            <person name="Rivarola-Duarte L."/>
            <person name="Spannagl M."/>
            <person name="Mayer K.F.X."/>
            <person name="Lu F.H."/>
            <person name="Bevan M.W."/>
            <person name="Leroy P."/>
            <person name="Li P."/>
            <person name="You F.M."/>
            <person name="Sun Q."/>
            <person name="Liu Z."/>
            <person name="Lyons E."/>
            <person name="Wicker T."/>
            <person name="Salzberg S.L."/>
            <person name="Devos K.M."/>
            <person name="Dvorak J."/>
        </authorList>
    </citation>
    <scope>NUCLEOTIDE SEQUENCE [LARGE SCALE GENOMIC DNA]</scope>
    <source>
        <strain evidence="2">cv. AL8/78</strain>
    </source>
</reference>
<dbReference type="GO" id="GO:0009535">
    <property type="term" value="C:chloroplast thylakoid membrane"/>
    <property type="evidence" value="ECO:0007669"/>
    <property type="project" value="TreeGrafter"/>
</dbReference>
<dbReference type="AlphaFoldDB" id="A0A452XHR5"/>
<reference evidence="3" key="1">
    <citation type="journal article" date="2014" name="Science">
        <title>Ancient hybridizations among the ancestral genomes of bread wheat.</title>
        <authorList>
            <consortium name="International Wheat Genome Sequencing Consortium,"/>
            <person name="Marcussen T."/>
            <person name="Sandve S.R."/>
            <person name="Heier L."/>
            <person name="Spannagl M."/>
            <person name="Pfeifer M."/>
            <person name="Jakobsen K.S."/>
            <person name="Wulff B.B."/>
            <person name="Steuernagel B."/>
            <person name="Mayer K.F."/>
            <person name="Olsen O.A."/>
        </authorList>
    </citation>
    <scope>NUCLEOTIDE SEQUENCE [LARGE SCALE GENOMIC DNA]</scope>
    <source>
        <strain evidence="3">cv. AL8/78</strain>
    </source>
</reference>
<feature type="compositionally biased region" description="Basic and acidic residues" evidence="1">
    <location>
        <begin position="140"/>
        <end position="154"/>
    </location>
</feature>
<dbReference type="InterPro" id="IPR040320">
    <property type="entry name" value="At4g37920-like"/>
</dbReference>
<sequence length="485" mass="53798">QTKTSKLSGLRGLFLSQTDRQRPTMTPDQAAIASSLPYLAAAAGTSTSASLRRPRSRPCCSFPLRRPPPIYLTCAAFPYTPPPCAPAGDGQHMFRGPPQPRCSNVEAVGDVAAAVPDDYTENTPSSSGYANGHMATASSQEDHPGESTGKENHKATTANINQKMVKISDKLIGVFMVDKPTPTDWRKLLAFSREWDNIRPHFFKRCQERADAETNPEMKHGLLRLARKLKEVDEDVQRHNELFELVKSTPSGKIGDVVAKRRKDFTVEFFNHLYYVAESYKDDPAKQKELATLGNDCVDALQAHDDMSGSLQALNVAELKLKDILNSPSVDAACRKIDDLAEKKELDSALVLMLSKAWSAAKGTDITKSDAKDIMFHLYMTAVANLQRQMPKDIRILKHLIMIEDPAERLSALNDAFTPGPELQGENVDTLFTSPEVLHTWASAIIDAYYSSREGTLLGQARDLMNPKIIKRVEELVKTIKDQYL</sequence>
<dbReference type="GO" id="GO:0005739">
    <property type="term" value="C:mitochondrion"/>
    <property type="evidence" value="ECO:0007669"/>
    <property type="project" value="EnsemblPlants"/>
</dbReference>
<dbReference type="EnsemblPlants" id="AET1Gv20001600.2">
    <property type="protein sequence ID" value="AET1Gv20001600.2"/>
    <property type="gene ID" value="AET1Gv20001600"/>
</dbReference>
<dbReference type="GO" id="GO:0009941">
    <property type="term" value="C:chloroplast envelope"/>
    <property type="evidence" value="ECO:0007669"/>
    <property type="project" value="TreeGrafter"/>
</dbReference>
<reference evidence="3" key="2">
    <citation type="journal article" date="2017" name="Nat. Plants">
        <title>The Aegilops tauschii genome reveals multiple impacts of transposons.</title>
        <authorList>
            <person name="Zhao G."/>
            <person name="Zou C."/>
            <person name="Li K."/>
            <person name="Wang K."/>
            <person name="Li T."/>
            <person name="Gao L."/>
            <person name="Zhang X."/>
            <person name="Wang H."/>
            <person name="Yang Z."/>
            <person name="Liu X."/>
            <person name="Jiang W."/>
            <person name="Mao L."/>
            <person name="Kong X."/>
            <person name="Jiao Y."/>
            <person name="Jia J."/>
        </authorList>
    </citation>
    <scope>NUCLEOTIDE SEQUENCE [LARGE SCALE GENOMIC DNA]</scope>
    <source>
        <strain evidence="3">cv. AL8/78</strain>
    </source>
</reference>
<proteinExistence type="predicted"/>
<accession>A0A452XHR5</accession>
<keyword evidence="3" id="KW-1185">Reference proteome</keyword>
<dbReference type="Proteomes" id="UP000015105">
    <property type="component" value="Chromosome 1D"/>
</dbReference>
<feature type="compositionally biased region" description="Polar residues" evidence="1">
    <location>
        <begin position="15"/>
        <end position="27"/>
    </location>
</feature>
<feature type="region of interest" description="Disordered" evidence="1">
    <location>
        <begin position="118"/>
        <end position="156"/>
    </location>
</feature>
<dbReference type="Gramene" id="AET1Gv20001600.2">
    <property type="protein sequence ID" value="AET1Gv20001600.2"/>
    <property type="gene ID" value="AET1Gv20001600"/>
</dbReference>
<reference evidence="2" key="5">
    <citation type="journal article" date="2021" name="G3 (Bethesda)">
        <title>Aegilops tauschii genome assembly Aet v5.0 features greater sequence contiguity and improved annotation.</title>
        <authorList>
            <person name="Wang L."/>
            <person name="Zhu T."/>
            <person name="Rodriguez J.C."/>
            <person name="Deal K.R."/>
            <person name="Dubcovsky J."/>
            <person name="McGuire P.E."/>
            <person name="Lux T."/>
            <person name="Spannagl M."/>
            <person name="Mayer K.F.X."/>
            <person name="Baldrich P."/>
            <person name="Meyers B.C."/>
            <person name="Huo N."/>
            <person name="Gu Y.Q."/>
            <person name="Zhou H."/>
            <person name="Devos K.M."/>
            <person name="Bennetzen J.L."/>
            <person name="Unver T."/>
            <person name="Budak H."/>
            <person name="Gulick P.J."/>
            <person name="Galiba G."/>
            <person name="Kalapos B."/>
            <person name="Nelson D.R."/>
            <person name="Li P."/>
            <person name="You F.M."/>
            <person name="Luo M.C."/>
            <person name="Dvorak J."/>
        </authorList>
    </citation>
    <scope>NUCLEOTIDE SEQUENCE [LARGE SCALE GENOMIC DNA]</scope>
    <source>
        <strain evidence="2">cv. AL8/78</strain>
    </source>
</reference>
<dbReference type="GO" id="GO:0009570">
    <property type="term" value="C:chloroplast stroma"/>
    <property type="evidence" value="ECO:0007669"/>
    <property type="project" value="EnsemblPlants"/>
</dbReference>
<protein>
    <submittedName>
        <fullName evidence="2">Uncharacterized protein</fullName>
    </submittedName>
</protein>
<evidence type="ECO:0000313" key="3">
    <source>
        <dbReference type="Proteomes" id="UP000015105"/>
    </source>
</evidence>
<evidence type="ECO:0000256" key="1">
    <source>
        <dbReference type="SAM" id="MobiDB-lite"/>
    </source>
</evidence>
<evidence type="ECO:0000313" key="2">
    <source>
        <dbReference type="EnsemblPlants" id="AET1Gv20001600.2"/>
    </source>
</evidence>
<dbReference type="STRING" id="200361.A0A452XHR5"/>
<dbReference type="PANTHER" id="PTHR31755">
    <property type="entry name" value="FOLATE RECEPTOR-LIKE"/>
    <property type="match status" value="1"/>
</dbReference>
<dbReference type="PANTHER" id="PTHR31755:SF3">
    <property type="entry name" value="EXOCYST COMPLEX COMPONENT SEC6"/>
    <property type="match status" value="1"/>
</dbReference>
<feature type="region of interest" description="Disordered" evidence="1">
    <location>
        <begin position="1"/>
        <end position="28"/>
    </location>
</feature>